<dbReference type="AlphaFoldDB" id="A0A097EQN0"/>
<dbReference type="STRING" id="1547445.LO80_07745"/>
<dbReference type="Pfam" id="PF14021">
    <property type="entry name" value="TNT"/>
    <property type="match status" value="1"/>
</dbReference>
<dbReference type="Proteomes" id="UP000029672">
    <property type="component" value="Chromosome"/>
</dbReference>
<gene>
    <name evidence="2" type="ORF">LO80_07745</name>
</gene>
<evidence type="ECO:0000259" key="1">
    <source>
        <dbReference type="Pfam" id="PF14021"/>
    </source>
</evidence>
<name>A0A097EQN0_9GAMM</name>
<sequence length="60" mass="6635">MIALSESKINDSYNVYKVTKPINVKSGRIAPAFGQPGLGTQHFLPNSVRNLVKDKYLSEV</sequence>
<evidence type="ECO:0000313" key="2">
    <source>
        <dbReference type="EMBL" id="AIT09872.1"/>
    </source>
</evidence>
<dbReference type="GO" id="GO:0050135">
    <property type="term" value="F:NADP+ nucleosidase activity"/>
    <property type="evidence" value="ECO:0007669"/>
    <property type="project" value="InterPro"/>
</dbReference>
<organism evidence="2 3">
    <name type="scientific">Candidatus Francisella endociliophora</name>
    <dbReference type="NCBI Taxonomy" id="653937"/>
    <lineage>
        <taxon>Bacteria</taxon>
        <taxon>Pseudomonadati</taxon>
        <taxon>Pseudomonadota</taxon>
        <taxon>Gammaproteobacteria</taxon>
        <taxon>Thiotrichales</taxon>
        <taxon>Francisellaceae</taxon>
        <taxon>Francisella</taxon>
    </lineage>
</organism>
<dbReference type="KEGG" id="frf:LO80_07745"/>
<keyword evidence="3" id="KW-1185">Reference proteome</keyword>
<accession>A0A097EQN0</accession>
<dbReference type="HOGENOM" id="CLU_2934782_0_0_6"/>
<dbReference type="PANTHER" id="PTHR42059">
    <property type="entry name" value="TNT DOMAIN-CONTAINING PROTEIN"/>
    <property type="match status" value="1"/>
</dbReference>
<dbReference type="PANTHER" id="PTHR42059:SF1">
    <property type="entry name" value="TNT DOMAIN-CONTAINING PROTEIN"/>
    <property type="match status" value="1"/>
</dbReference>
<feature type="domain" description="TNT" evidence="1">
    <location>
        <begin position="3"/>
        <end position="60"/>
    </location>
</feature>
<dbReference type="InterPro" id="IPR025331">
    <property type="entry name" value="TNT"/>
</dbReference>
<protein>
    <recommendedName>
        <fullName evidence="1">TNT domain-containing protein</fullName>
    </recommendedName>
</protein>
<reference evidence="2 3" key="1">
    <citation type="submission" date="2014-10" db="EMBL/GenBank/DDBJ databases">
        <title>Whole genome sequence of Francisella endociliophora strain FSC1006, isolated from a laboratory culture of the marine ciliate Euplotes raikovi.</title>
        <authorList>
            <person name="Granberg M."/>
            <person name="Backman S."/>
            <person name="Lundmark E."/>
            <person name="Nilsson E."/>
            <person name="Karlsson E."/>
            <person name="Thelaus J."/>
            <person name="Ohrman C."/>
            <person name="Larkeryd A."/>
            <person name="Stenberg P."/>
        </authorList>
    </citation>
    <scope>NUCLEOTIDE SEQUENCE [LARGE SCALE GENOMIC DNA]</scope>
    <source>
        <strain evidence="2 3">FSC1006</strain>
    </source>
</reference>
<dbReference type="InterPro" id="IPR053024">
    <property type="entry name" value="Fungal_surface_NADase"/>
</dbReference>
<dbReference type="EMBL" id="CP009574">
    <property type="protein sequence ID" value="AIT09872.1"/>
    <property type="molecule type" value="Genomic_DNA"/>
</dbReference>
<proteinExistence type="predicted"/>
<evidence type="ECO:0000313" key="3">
    <source>
        <dbReference type="Proteomes" id="UP000029672"/>
    </source>
</evidence>